<dbReference type="RefSeq" id="WP_126044259.1">
    <property type="nucleotide sequence ID" value="NZ_RXFM01000006.1"/>
</dbReference>
<organism evidence="3 4">
    <name type="scientific">Candidatus Aquarickettsia rohweri</name>
    <dbReference type="NCBI Taxonomy" id="2602574"/>
    <lineage>
        <taxon>Bacteria</taxon>
        <taxon>Pseudomonadati</taxon>
        <taxon>Pseudomonadota</taxon>
        <taxon>Alphaproteobacteria</taxon>
        <taxon>Rickettsiales</taxon>
        <taxon>Candidatus Midichloriaceae</taxon>
        <taxon>Candidatus Aquarickettsia</taxon>
    </lineage>
</organism>
<comment type="similarity">
    <text evidence="1">Belongs to the ribosome association toxin RatA family.</text>
</comment>
<evidence type="ECO:0000259" key="2">
    <source>
        <dbReference type="Pfam" id="PF03364"/>
    </source>
</evidence>
<sequence>MFQYSNNKTVNYEINKIYSIIVDVERYPEFIPWCSGARIISVEENFLIADLIISFKGINLKYTSEVYIENAIDQSGEAIVRTKMVKGPFKFLESKWKLKKINEKTTNINFDIKFLLKSIFLEKILSPFFKNACSKILNSFNDHLKKSI</sequence>
<protein>
    <submittedName>
        <fullName evidence="3">Type II toxin-antitoxin system RatA family toxin</fullName>
    </submittedName>
</protein>
<dbReference type="Proteomes" id="UP000279470">
    <property type="component" value="Unassembled WGS sequence"/>
</dbReference>
<comment type="caution">
    <text evidence="3">The sequence shown here is derived from an EMBL/GenBank/DDBJ whole genome shotgun (WGS) entry which is preliminary data.</text>
</comment>
<accession>A0A3S0AC89</accession>
<proteinExistence type="inferred from homology"/>
<dbReference type="EMBL" id="RXFM01000006">
    <property type="protein sequence ID" value="RST71558.1"/>
    <property type="molecule type" value="Genomic_DNA"/>
</dbReference>
<evidence type="ECO:0000313" key="3">
    <source>
        <dbReference type="EMBL" id="RST71558.1"/>
    </source>
</evidence>
<evidence type="ECO:0000313" key="4">
    <source>
        <dbReference type="Proteomes" id="UP000279470"/>
    </source>
</evidence>
<dbReference type="InterPro" id="IPR044996">
    <property type="entry name" value="COQ10-like"/>
</dbReference>
<feature type="domain" description="Coenzyme Q-binding protein COQ10 START" evidence="2">
    <location>
        <begin position="10"/>
        <end position="140"/>
    </location>
</feature>
<keyword evidence="4" id="KW-1185">Reference proteome</keyword>
<dbReference type="AlphaFoldDB" id="A0A3S0AC89"/>
<dbReference type="PANTHER" id="PTHR12901:SF10">
    <property type="entry name" value="COENZYME Q-BINDING PROTEIN COQ10, MITOCHONDRIAL"/>
    <property type="match status" value="1"/>
</dbReference>
<dbReference type="InterPro" id="IPR023393">
    <property type="entry name" value="START-like_dom_sf"/>
</dbReference>
<dbReference type="SUPFAM" id="SSF55961">
    <property type="entry name" value="Bet v1-like"/>
    <property type="match status" value="1"/>
</dbReference>
<dbReference type="OrthoDB" id="9804759at2"/>
<evidence type="ECO:0000256" key="1">
    <source>
        <dbReference type="ARBA" id="ARBA00008918"/>
    </source>
</evidence>
<gene>
    <name evidence="3" type="ORF">EIC27_00770</name>
</gene>
<name>A0A3S0AC89_9RICK</name>
<dbReference type="GO" id="GO:0048039">
    <property type="term" value="F:ubiquinone binding"/>
    <property type="evidence" value="ECO:0007669"/>
    <property type="project" value="InterPro"/>
</dbReference>
<reference evidence="4" key="1">
    <citation type="submission" date="2018-11" db="EMBL/GenBank/DDBJ databases">
        <title>Phylogenetic, genomic, and biogeographic characterization of a novel and ubiquitous marine invertebrate-associated Rickettsiales parasite, Candidatus Marinoinvertebrata rohwerii, gen. nov., sp. nov.</title>
        <authorList>
            <person name="Klinges J.G."/>
            <person name="Rosales S.M."/>
            <person name="Mcminds R."/>
            <person name="Shaver E.C."/>
            <person name="Shantz A."/>
            <person name="Peters E.C."/>
            <person name="Burkepile D.E."/>
            <person name="Silliman B.R."/>
            <person name="Vega Thurber R.L."/>
        </authorList>
    </citation>
    <scope>NUCLEOTIDE SEQUENCE [LARGE SCALE GENOMIC DNA]</scope>
    <source>
        <strain evidence="4">a_cerv_44</strain>
    </source>
</reference>
<dbReference type="CDD" id="cd07813">
    <property type="entry name" value="COQ10p_like"/>
    <property type="match status" value="1"/>
</dbReference>
<dbReference type="PANTHER" id="PTHR12901">
    <property type="entry name" value="SPERM PROTEIN HOMOLOG"/>
    <property type="match status" value="1"/>
</dbReference>
<dbReference type="GO" id="GO:0045333">
    <property type="term" value="P:cellular respiration"/>
    <property type="evidence" value="ECO:0007669"/>
    <property type="project" value="InterPro"/>
</dbReference>
<dbReference type="InterPro" id="IPR005031">
    <property type="entry name" value="COQ10_START"/>
</dbReference>
<dbReference type="Pfam" id="PF03364">
    <property type="entry name" value="Polyketide_cyc"/>
    <property type="match status" value="1"/>
</dbReference>
<dbReference type="Gene3D" id="3.30.530.20">
    <property type="match status" value="1"/>
</dbReference>